<comment type="caution">
    <text evidence="3">The sequence shown here is derived from an EMBL/GenBank/DDBJ whole genome shotgun (WGS) entry which is preliminary data.</text>
</comment>
<keyword evidence="2" id="KW-0812">Transmembrane</keyword>
<reference evidence="3 4" key="1">
    <citation type="journal article" date="2020" name="bioRxiv">
        <title>Sequence and annotation of 42 cannabis genomes reveals extensive copy number variation in cannabinoid synthesis and pathogen resistance genes.</title>
        <authorList>
            <person name="Mckernan K.J."/>
            <person name="Helbert Y."/>
            <person name="Kane L.T."/>
            <person name="Ebling H."/>
            <person name="Zhang L."/>
            <person name="Liu B."/>
            <person name="Eaton Z."/>
            <person name="Mclaughlin S."/>
            <person name="Kingan S."/>
            <person name="Baybayan P."/>
            <person name="Concepcion G."/>
            <person name="Jordan M."/>
            <person name="Riva A."/>
            <person name="Barbazuk W."/>
            <person name="Harkins T."/>
        </authorList>
    </citation>
    <scope>NUCLEOTIDE SEQUENCE [LARGE SCALE GENOMIC DNA]</scope>
    <source>
        <strain evidence="4">cv. Jamaican Lion 4</strain>
        <tissue evidence="3">Leaf</tissue>
    </source>
</reference>
<feature type="region of interest" description="Disordered" evidence="1">
    <location>
        <begin position="446"/>
        <end position="474"/>
    </location>
</feature>
<feature type="transmembrane region" description="Helical" evidence="2">
    <location>
        <begin position="527"/>
        <end position="555"/>
    </location>
</feature>
<dbReference type="InterPro" id="IPR006460">
    <property type="entry name" value="MIZ1-like_pln"/>
</dbReference>
<dbReference type="NCBIfam" id="TIGR01570">
    <property type="entry name" value="A_thal_3588"/>
    <property type="match status" value="1"/>
</dbReference>
<name>A0A7J6ES27_CANSA</name>
<dbReference type="EMBL" id="JAATIP010000194">
    <property type="protein sequence ID" value="KAF4361201.1"/>
    <property type="molecule type" value="Genomic_DNA"/>
</dbReference>
<feature type="compositionally biased region" description="Low complexity" evidence="1">
    <location>
        <begin position="465"/>
        <end position="474"/>
    </location>
</feature>
<dbReference type="PANTHER" id="PTHR31276">
    <property type="match status" value="1"/>
</dbReference>
<evidence type="ECO:0000313" key="3">
    <source>
        <dbReference type="EMBL" id="KAF4361201.1"/>
    </source>
</evidence>
<sequence length="635" mass="70496">MAIIHSSSFPFSAAKNSLLNMLKLKIEITSSIILIITSQTDTLLARTVNTIEKEIHRSILYSSSVRSNECFQNKRAPQALVGMHNYYFLALPNKAPFLTFPLSFFRLIYTTTDLQSKLFYNSIPPNILNSTPTMRMIDLGSQTLQIMDTATSVDCARQVRFPRRSLRALVQCMVPACCGFHQTTFEEGSSFISSSSSSSPGPSSDTTTTSTSTTGNTSTSGREPTRLTGTFFGYKKGRVSFCLQEHSRSNPMMLLEFAVPTAYLAREMQYGLLRIALECCHRSNDNNNINNNMNYKKCSLFRVPVWTMYCNGRKVGFAIARQLSLSDVAVLNHMQSVSVGAGVLPDGDLMYMRAGFERVIGSPDSESAKRLPMASIECTSSTPPMEDENTQNPLQNPTITNTQNPNITAAQPTSSSPLHFLTAATSPSLPPNFPSFNQTISPQNIPSTPVSQHVSAHPEPLQLTPSPSHFSPPSGHNVRPKFLFYNSNRLEDQLWAPSSGRQSHTRFSACLARGPNRPRRISIVRMIYLIFIVGMTSIMTIIVALSTISSIIILFEYDCPVVGRHTKVAYRLKLVHLGCTMPHVLESLQLVGLCISLTHVFVRVMMKYLGIMNQLTCPSLQFYFPPPNLMSIFTI</sequence>
<feature type="region of interest" description="Disordered" evidence="1">
    <location>
        <begin position="378"/>
        <end position="414"/>
    </location>
</feature>
<keyword evidence="2" id="KW-1133">Transmembrane helix</keyword>
<keyword evidence="2" id="KW-0472">Membrane</keyword>
<feature type="compositionally biased region" description="Low complexity" evidence="1">
    <location>
        <begin position="390"/>
        <end position="408"/>
    </location>
</feature>
<feature type="compositionally biased region" description="Low complexity" evidence="1">
    <location>
        <begin position="191"/>
        <end position="221"/>
    </location>
</feature>
<protein>
    <submittedName>
        <fullName evidence="3">Uncharacterized protein</fullName>
    </submittedName>
</protein>
<organism evidence="3 4">
    <name type="scientific">Cannabis sativa</name>
    <name type="common">Hemp</name>
    <name type="synonym">Marijuana</name>
    <dbReference type="NCBI Taxonomy" id="3483"/>
    <lineage>
        <taxon>Eukaryota</taxon>
        <taxon>Viridiplantae</taxon>
        <taxon>Streptophyta</taxon>
        <taxon>Embryophyta</taxon>
        <taxon>Tracheophyta</taxon>
        <taxon>Spermatophyta</taxon>
        <taxon>Magnoliopsida</taxon>
        <taxon>eudicotyledons</taxon>
        <taxon>Gunneridae</taxon>
        <taxon>Pentapetalae</taxon>
        <taxon>rosids</taxon>
        <taxon>fabids</taxon>
        <taxon>Rosales</taxon>
        <taxon>Cannabaceae</taxon>
        <taxon>Cannabis</taxon>
    </lineage>
</organism>
<evidence type="ECO:0000256" key="1">
    <source>
        <dbReference type="SAM" id="MobiDB-lite"/>
    </source>
</evidence>
<proteinExistence type="predicted"/>
<accession>A0A7J6ES27</accession>
<gene>
    <name evidence="3" type="ORF">F8388_011192</name>
</gene>
<dbReference type="Proteomes" id="UP000525078">
    <property type="component" value="Unassembled WGS sequence"/>
</dbReference>
<dbReference type="PANTHER" id="PTHR31276:SF15">
    <property type="entry name" value="PROTEIN MIZU-KUSSEI 1"/>
    <property type="match status" value="1"/>
</dbReference>
<dbReference type="AlphaFoldDB" id="A0A7J6ES27"/>
<evidence type="ECO:0000313" key="4">
    <source>
        <dbReference type="Proteomes" id="UP000525078"/>
    </source>
</evidence>
<dbReference type="Pfam" id="PF04759">
    <property type="entry name" value="DUF617"/>
    <property type="match status" value="1"/>
</dbReference>
<dbReference type="GO" id="GO:0010274">
    <property type="term" value="P:hydrotropism"/>
    <property type="evidence" value="ECO:0007669"/>
    <property type="project" value="InterPro"/>
</dbReference>
<feature type="region of interest" description="Disordered" evidence="1">
    <location>
        <begin position="191"/>
        <end position="227"/>
    </location>
</feature>
<evidence type="ECO:0000256" key="2">
    <source>
        <dbReference type="SAM" id="Phobius"/>
    </source>
</evidence>